<evidence type="ECO:0000313" key="1">
    <source>
        <dbReference type="EMBL" id="EER05087.1"/>
    </source>
</evidence>
<dbReference type="OrthoDB" id="10323927at2759"/>
<gene>
    <name evidence="1" type="ORF">Pmar_PMAR026521</name>
</gene>
<dbReference type="GeneID" id="9050625"/>
<dbReference type="OMA" id="RRRMEMP"/>
<evidence type="ECO:0000313" key="2">
    <source>
        <dbReference type="Proteomes" id="UP000007800"/>
    </source>
</evidence>
<accession>C5LDS3</accession>
<dbReference type="EMBL" id="GG681070">
    <property type="protein sequence ID" value="EER05087.1"/>
    <property type="molecule type" value="Genomic_DNA"/>
</dbReference>
<organism evidence="2">
    <name type="scientific">Perkinsus marinus (strain ATCC 50983 / TXsc)</name>
    <dbReference type="NCBI Taxonomy" id="423536"/>
    <lineage>
        <taxon>Eukaryota</taxon>
        <taxon>Sar</taxon>
        <taxon>Alveolata</taxon>
        <taxon>Perkinsozoa</taxon>
        <taxon>Perkinsea</taxon>
        <taxon>Perkinsida</taxon>
        <taxon>Perkinsidae</taxon>
        <taxon>Perkinsus</taxon>
    </lineage>
</organism>
<reference evidence="1 2" key="1">
    <citation type="submission" date="2008-07" db="EMBL/GenBank/DDBJ databases">
        <authorList>
            <person name="El-Sayed N."/>
            <person name="Caler E."/>
            <person name="Inman J."/>
            <person name="Amedeo P."/>
            <person name="Hass B."/>
            <person name="Wortman J."/>
        </authorList>
    </citation>
    <scope>NUCLEOTIDE SEQUENCE [LARGE SCALE GENOMIC DNA]</scope>
    <source>
        <strain evidence="2">ATCC 50983 / TXsc</strain>
    </source>
</reference>
<sequence length="321" mass="35515">MSSPGRLISQIDGVVYVDEVAPMGSAGIDTEVNSSSSKSRTVDTQQLIRPARQHFSDGEIRLLVDMAIDNREILRSREEGSVTLRDQLYHNIAAAMSGLNPEAAPKTAGQIRKKLDQMISKARKLLDEHQEVGFIRQKVPPMLMRLANEYVMWAQKHWPRYSDLLPWQGHDNTVQDPNGMYNLSPTALVHPSFKDTQAVGDPPRGPTINTPGDGLETTMIGLQKDLARLDCELLSEKILLVNAEVINLRTQLLRRRRMEMPEGPDPALEFATSFGACPESESVLTESAMAKAVQLAAKAVEELQEHQAQMNAAAMIAAQAR</sequence>
<dbReference type="RefSeq" id="XP_002773271.1">
    <property type="nucleotide sequence ID" value="XM_002773225.1"/>
</dbReference>
<keyword evidence="2" id="KW-1185">Reference proteome</keyword>
<proteinExistence type="predicted"/>
<dbReference type="AlphaFoldDB" id="C5LDS3"/>
<dbReference type="Proteomes" id="UP000007800">
    <property type="component" value="Unassembled WGS sequence"/>
</dbReference>
<protein>
    <submittedName>
        <fullName evidence="1">Uncharacterized protein</fullName>
    </submittedName>
</protein>
<name>C5LDS3_PERM5</name>
<dbReference type="InParanoid" id="C5LDS3"/>